<dbReference type="CDD" id="cd01949">
    <property type="entry name" value="GGDEF"/>
    <property type="match status" value="1"/>
</dbReference>
<dbReference type="PROSITE" id="PS50887">
    <property type="entry name" value="GGDEF"/>
    <property type="match status" value="1"/>
</dbReference>
<dbReference type="Proteomes" id="UP000250025">
    <property type="component" value="Chromosome"/>
</dbReference>
<evidence type="ECO:0000256" key="3">
    <source>
        <dbReference type="ARBA" id="ARBA00034247"/>
    </source>
</evidence>
<dbReference type="GO" id="GO:1902201">
    <property type="term" value="P:negative regulation of bacterial-type flagellum-dependent cell motility"/>
    <property type="evidence" value="ECO:0007669"/>
    <property type="project" value="TreeGrafter"/>
</dbReference>
<feature type="transmembrane region" description="Helical" evidence="5">
    <location>
        <begin position="164"/>
        <end position="184"/>
    </location>
</feature>
<dbReference type="InterPro" id="IPR029787">
    <property type="entry name" value="Nucleotide_cyclase"/>
</dbReference>
<dbReference type="EC" id="2.7.7.65" evidence="2"/>
<evidence type="ECO:0000259" key="6">
    <source>
        <dbReference type="PROSITE" id="PS50887"/>
    </source>
</evidence>
<dbReference type="NCBIfam" id="TIGR00254">
    <property type="entry name" value="GGDEF"/>
    <property type="match status" value="1"/>
</dbReference>
<keyword evidence="5" id="KW-1133">Transmembrane helix</keyword>
<keyword evidence="8" id="KW-1185">Reference proteome</keyword>
<proteinExistence type="predicted"/>
<dbReference type="SUPFAM" id="SSF55073">
    <property type="entry name" value="Nucleotide cyclase"/>
    <property type="match status" value="1"/>
</dbReference>
<protein>
    <recommendedName>
        <fullName evidence="2">diguanylate cyclase</fullName>
        <ecNumber evidence="2">2.7.7.65</ecNumber>
    </recommendedName>
</protein>
<dbReference type="InterPro" id="IPR000160">
    <property type="entry name" value="GGDEF_dom"/>
</dbReference>
<feature type="transmembrane region" description="Helical" evidence="5">
    <location>
        <begin position="51"/>
        <end position="71"/>
    </location>
</feature>
<name>A0A2Z2H7C9_9GAMM</name>
<dbReference type="GO" id="GO:0005886">
    <property type="term" value="C:plasma membrane"/>
    <property type="evidence" value="ECO:0007669"/>
    <property type="project" value="TreeGrafter"/>
</dbReference>
<gene>
    <name evidence="7" type="ORF">B9G99_11280</name>
</gene>
<keyword evidence="5" id="KW-0812">Transmembrane</keyword>
<feature type="transmembrane region" description="Helical" evidence="5">
    <location>
        <begin position="78"/>
        <end position="99"/>
    </location>
</feature>
<evidence type="ECO:0000256" key="2">
    <source>
        <dbReference type="ARBA" id="ARBA00012528"/>
    </source>
</evidence>
<evidence type="ECO:0000313" key="8">
    <source>
        <dbReference type="Proteomes" id="UP000250025"/>
    </source>
</evidence>
<dbReference type="PANTHER" id="PTHR45138:SF9">
    <property type="entry name" value="DIGUANYLATE CYCLASE DGCM-RELATED"/>
    <property type="match status" value="1"/>
</dbReference>
<dbReference type="KEGG" id="kus:B9G99_11280"/>
<feature type="transmembrane region" description="Helical" evidence="5">
    <location>
        <begin position="129"/>
        <end position="148"/>
    </location>
</feature>
<sequence length="410" mass="45551">MFETIKKLWLPGTAGNPHGVCRRIALCNQLGLFGTVATVPYQLFYYLYDFAAYRGVFFANLMFMAVYLSVLPLNHKKWYNTASTVLLVNGCCHLFIVTCFIGTDAGVNLFYFSLAAILAFLYKRPGIPVYTAIMASLGVLYLITRFLFTSDAVITPLPSPWIDVMYGFSVGGALTLSGIVLYIFRQQIDHAEGELTRSNRYLKTLSNTDPLTGLANRRMLDAALEREWSRRSLPLSLIMFDVDHFKHFNDRYGHAEGDCCLQQVAAAAQGVITRSSDLLVRYGGEEFAIVLPGTDASDARQLARRLCTTIEGLKLSHEALGKGACVTISVGVSSIRYMTPDIHGRDGTHLLKCADEAMYQAKLKGRNQVVYLACYPRQREDSEHVVPAPLPAPDPAQDRSMLRNDGSKDL</sequence>
<evidence type="ECO:0000256" key="4">
    <source>
        <dbReference type="SAM" id="MobiDB-lite"/>
    </source>
</evidence>
<dbReference type="Pfam" id="PF20967">
    <property type="entry name" value="MASE7"/>
    <property type="match status" value="1"/>
</dbReference>
<dbReference type="RefSeq" id="WP_086622246.1">
    <property type="nucleotide sequence ID" value="NZ_CP021323.1"/>
</dbReference>
<dbReference type="InterPro" id="IPR048432">
    <property type="entry name" value="MASE7"/>
</dbReference>
<dbReference type="GO" id="GO:0052621">
    <property type="term" value="F:diguanylate cyclase activity"/>
    <property type="evidence" value="ECO:0007669"/>
    <property type="project" value="UniProtKB-EC"/>
</dbReference>
<dbReference type="GO" id="GO:0043709">
    <property type="term" value="P:cell adhesion involved in single-species biofilm formation"/>
    <property type="evidence" value="ECO:0007669"/>
    <property type="project" value="TreeGrafter"/>
</dbReference>
<dbReference type="PANTHER" id="PTHR45138">
    <property type="entry name" value="REGULATORY COMPONENTS OF SENSORY TRANSDUCTION SYSTEM"/>
    <property type="match status" value="1"/>
</dbReference>
<comment type="cofactor">
    <cofactor evidence="1">
        <name>Mg(2+)</name>
        <dbReference type="ChEBI" id="CHEBI:18420"/>
    </cofactor>
</comment>
<feature type="compositionally biased region" description="Basic and acidic residues" evidence="4">
    <location>
        <begin position="396"/>
        <end position="410"/>
    </location>
</feature>
<comment type="catalytic activity">
    <reaction evidence="3">
        <text>2 GTP = 3',3'-c-di-GMP + 2 diphosphate</text>
        <dbReference type="Rhea" id="RHEA:24898"/>
        <dbReference type="ChEBI" id="CHEBI:33019"/>
        <dbReference type="ChEBI" id="CHEBI:37565"/>
        <dbReference type="ChEBI" id="CHEBI:58805"/>
        <dbReference type="EC" id="2.7.7.65"/>
    </reaction>
</comment>
<reference evidence="7 8" key="1">
    <citation type="journal article" date="2017" name="Int. J. Syst. Evol. Microbiol.">
        <title>Kushneria konosiri sp. nov., isolated from the Korean salt-fermented seafood Daemi-jeot.</title>
        <authorList>
            <person name="Yun J.H."/>
            <person name="Park S.K."/>
            <person name="Lee J.Y."/>
            <person name="Jung M.J."/>
            <person name="Bae J.W."/>
        </authorList>
    </citation>
    <scope>NUCLEOTIDE SEQUENCE [LARGE SCALE GENOMIC DNA]</scope>
    <source>
        <strain evidence="7 8">X49</strain>
    </source>
</reference>
<dbReference type="SMART" id="SM00267">
    <property type="entry name" value="GGDEF"/>
    <property type="match status" value="1"/>
</dbReference>
<keyword evidence="5" id="KW-0472">Membrane</keyword>
<dbReference type="Pfam" id="PF00990">
    <property type="entry name" value="GGDEF"/>
    <property type="match status" value="1"/>
</dbReference>
<dbReference type="EMBL" id="CP021323">
    <property type="protein sequence ID" value="ARS53369.1"/>
    <property type="molecule type" value="Genomic_DNA"/>
</dbReference>
<dbReference type="Gene3D" id="3.30.70.270">
    <property type="match status" value="1"/>
</dbReference>
<dbReference type="AlphaFoldDB" id="A0A2Z2H7C9"/>
<dbReference type="OrthoDB" id="9759607at2"/>
<dbReference type="InterPro" id="IPR050469">
    <property type="entry name" value="Diguanylate_Cyclase"/>
</dbReference>
<dbReference type="FunFam" id="3.30.70.270:FF:000001">
    <property type="entry name" value="Diguanylate cyclase domain protein"/>
    <property type="match status" value="1"/>
</dbReference>
<evidence type="ECO:0000256" key="5">
    <source>
        <dbReference type="SAM" id="Phobius"/>
    </source>
</evidence>
<organism evidence="7 8">
    <name type="scientific">Kushneria konosiri</name>
    <dbReference type="NCBI Taxonomy" id="698828"/>
    <lineage>
        <taxon>Bacteria</taxon>
        <taxon>Pseudomonadati</taxon>
        <taxon>Pseudomonadota</taxon>
        <taxon>Gammaproteobacteria</taxon>
        <taxon>Oceanospirillales</taxon>
        <taxon>Halomonadaceae</taxon>
        <taxon>Kushneria</taxon>
    </lineage>
</organism>
<feature type="domain" description="GGDEF" evidence="6">
    <location>
        <begin position="233"/>
        <end position="374"/>
    </location>
</feature>
<accession>A0A2Z2H7C9</accession>
<evidence type="ECO:0000256" key="1">
    <source>
        <dbReference type="ARBA" id="ARBA00001946"/>
    </source>
</evidence>
<dbReference type="InterPro" id="IPR043128">
    <property type="entry name" value="Rev_trsase/Diguanyl_cyclase"/>
</dbReference>
<feature type="region of interest" description="Disordered" evidence="4">
    <location>
        <begin position="382"/>
        <end position="410"/>
    </location>
</feature>
<evidence type="ECO:0000313" key="7">
    <source>
        <dbReference type="EMBL" id="ARS53369.1"/>
    </source>
</evidence>